<protein>
    <submittedName>
        <fullName evidence="1">Unnamed protein product</fullName>
    </submittedName>
</protein>
<organism evidence="1 2">
    <name type="scientific">Phytophthora lilii</name>
    <dbReference type="NCBI Taxonomy" id="2077276"/>
    <lineage>
        <taxon>Eukaryota</taxon>
        <taxon>Sar</taxon>
        <taxon>Stramenopiles</taxon>
        <taxon>Oomycota</taxon>
        <taxon>Peronosporomycetes</taxon>
        <taxon>Peronosporales</taxon>
        <taxon>Peronosporaceae</taxon>
        <taxon>Phytophthora</taxon>
    </lineage>
</organism>
<reference evidence="1" key="1">
    <citation type="submission" date="2023-04" db="EMBL/GenBank/DDBJ databases">
        <title>Phytophthora lilii NBRC 32176.</title>
        <authorList>
            <person name="Ichikawa N."/>
            <person name="Sato H."/>
            <person name="Tonouchi N."/>
        </authorList>
    </citation>
    <scope>NUCLEOTIDE SEQUENCE</scope>
    <source>
        <strain evidence="1">NBRC 32176</strain>
    </source>
</reference>
<sequence>MRLWQRQSRHLLGSQNSNIADVKGNLSAEGTRTPLEDCEATSARIAIDASTVHASQEAEVTEASVSGSITSQETDQFDYGIRLDNDEARQASCSCVATLESQFIQLKTAILRELRSLHKKERKRRKCERRMDARFNQRYYQQLQKCVLALSA</sequence>
<proteinExistence type="predicted"/>
<comment type="caution">
    <text evidence="1">The sequence shown here is derived from an EMBL/GenBank/DDBJ whole genome shotgun (WGS) entry which is preliminary data.</text>
</comment>
<evidence type="ECO:0000313" key="2">
    <source>
        <dbReference type="Proteomes" id="UP001165083"/>
    </source>
</evidence>
<dbReference type="EMBL" id="BSXW01012503">
    <property type="protein sequence ID" value="GMF65783.1"/>
    <property type="molecule type" value="Genomic_DNA"/>
</dbReference>
<keyword evidence="2" id="KW-1185">Reference proteome</keyword>
<evidence type="ECO:0000313" key="1">
    <source>
        <dbReference type="EMBL" id="GMF65783.1"/>
    </source>
</evidence>
<accession>A0A9W6YJS7</accession>
<dbReference type="AlphaFoldDB" id="A0A9W6YJS7"/>
<name>A0A9W6YJS7_9STRA</name>
<gene>
    <name evidence="1" type="ORF">Plil01_001838700</name>
</gene>
<dbReference type="Proteomes" id="UP001165083">
    <property type="component" value="Unassembled WGS sequence"/>
</dbReference>